<dbReference type="SUPFAM" id="SSF144083">
    <property type="entry name" value="Magnesium transport protein CorA, transmembrane region"/>
    <property type="match status" value="1"/>
</dbReference>
<comment type="similarity">
    <text evidence="2">Belongs to the CorA metal ion transporter (MIT) (TC 1.A.35) family.</text>
</comment>
<keyword evidence="4" id="KW-1003">Cell membrane</keyword>
<dbReference type="GO" id="GO:0015087">
    <property type="term" value="F:cobalt ion transmembrane transporter activity"/>
    <property type="evidence" value="ECO:0007669"/>
    <property type="project" value="TreeGrafter"/>
</dbReference>
<dbReference type="InterPro" id="IPR045861">
    <property type="entry name" value="CorA_cytoplasmic_dom"/>
</dbReference>
<dbReference type="PANTHER" id="PTHR46494:SF1">
    <property type="entry name" value="CORA FAMILY METAL ION TRANSPORTER (EUROFUNG)"/>
    <property type="match status" value="1"/>
</dbReference>
<dbReference type="AlphaFoldDB" id="A0A9X3ANH7"/>
<evidence type="ECO:0000256" key="2">
    <source>
        <dbReference type="ARBA" id="ARBA00009765"/>
    </source>
</evidence>
<feature type="transmembrane region" description="Helical" evidence="12">
    <location>
        <begin position="266"/>
        <end position="285"/>
    </location>
</feature>
<comment type="catalytic activity">
    <reaction evidence="10">
        <text>Mg(2+)(in) = Mg(2+)(out)</text>
        <dbReference type="Rhea" id="RHEA:29827"/>
        <dbReference type="ChEBI" id="CHEBI:18420"/>
    </reaction>
</comment>
<dbReference type="InterPro" id="IPR045863">
    <property type="entry name" value="CorA_TM1_TM2"/>
</dbReference>
<sequence length="323" mass="35682">MAIIAAREYKAGHPAGDLPDNIGQATHKETPDAFSWVGLFEPTAEELSACASAFSLHPLAVEDALHAHQLPKLEIYGDQLFIVVRTAKMAEGKIAYGETAIFVGSNHIVTVRHGSDQGHSGLRTKLESRPSLLAHGVDYVLHAVLDLIADNYFPVIDAAGEIVGRLEQSALESALTRAEMRELFNLRRDLLLLQRMLIPMEDVCAKLATLDLPNIDAEVRPYFRDVLDHVRRVASLAALHREMLNSVMETSALIEQQRQGDITRKLASWAAILAVPTAIAGIYGMNFDNMPELRMEYAYFVVLGVIAAICLVLFVRFKKSGWL</sequence>
<dbReference type="SUPFAM" id="SSF143865">
    <property type="entry name" value="CorA soluble domain-like"/>
    <property type="match status" value="1"/>
</dbReference>
<organism evidence="13 14">
    <name type="scientific">Tsuneonella litorea</name>
    <dbReference type="NCBI Taxonomy" id="2976475"/>
    <lineage>
        <taxon>Bacteria</taxon>
        <taxon>Pseudomonadati</taxon>
        <taxon>Pseudomonadota</taxon>
        <taxon>Alphaproteobacteria</taxon>
        <taxon>Sphingomonadales</taxon>
        <taxon>Erythrobacteraceae</taxon>
        <taxon>Tsuneonella</taxon>
    </lineage>
</organism>
<evidence type="ECO:0000256" key="7">
    <source>
        <dbReference type="ARBA" id="ARBA00022989"/>
    </source>
</evidence>
<dbReference type="GO" id="GO:0000287">
    <property type="term" value="F:magnesium ion binding"/>
    <property type="evidence" value="ECO:0007669"/>
    <property type="project" value="TreeGrafter"/>
</dbReference>
<comment type="subcellular location">
    <subcellularLocation>
        <location evidence="1">Cell membrane</location>
        <topology evidence="1">Multi-pass membrane protein</topology>
    </subcellularLocation>
</comment>
<evidence type="ECO:0000256" key="3">
    <source>
        <dbReference type="ARBA" id="ARBA00022448"/>
    </source>
</evidence>
<keyword evidence="3" id="KW-0813">Transport</keyword>
<feature type="transmembrane region" description="Helical" evidence="12">
    <location>
        <begin position="297"/>
        <end position="317"/>
    </location>
</feature>
<gene>
    <name evidence="13" type="ORF">N0B51_12045</name>
</gene>
<name>A0A9X3ANH7_9SPHN</name>
<keyword evidence="5 12" id="KW-0812">Transmembrane</keyword>
<protein>
    <submittedName>
        <fullName evidence="13">Magnesium and cobalt transport protein CorA</fullName>
    </submittedName>
</protein>
<comment type="function">
    <text evidence="11">Mediates influx of magnesium ions. Alternates between open and closed states. Activated by low cytoplasmic Mg(2+) levels. Inactive when cytoplasmic Mg(2+) levels are high.</text>
</comment>
<evidence type="ECO:0000256" key="9">
    <source>
        <dbReference type="ARBA" id="ARBA00023136"/>
    </source>
</evidence>
<reference evidence="13" key="1">
    <citation type="submission" date="2022-09" db="EMBL/GenBank/DDBJ databases">
        <title>The genome sequence of Tsuneonella sp. YG55.</title>
        <authorList>
            <person name="Liu Y."/>
        </authorList>
    </citation>
    <scope>NUCLEOTIDE SEQUENCE</scope>
    <source>
        <strain evidence="13">YG55</strain>
    </source>
</reference>
<dbReference type="PANTHER" id="PTHR46494">
    <property type="entry name" value="CORA FAMILY METAL ION TRANSPORTER (EUROFUNG)"/>
    <property type="match status" value="1"/>
</dbReference>
<evidence type="ECO:0000256" key="12">
    <source>
        <dbReference type="SAM" id="Phobius"/>
    </source>
</evidence>
<accession>A0A9X3ANH7</accession>
<evidence type="ECO:0000256" key="1">
    <source>
        <dbReference type="ARBA" id="ARBA00004651"/>
    </source>
</evidence>
<keyword evidence="6" id="KW-0460">Magnesium</keyword>
<dbReference type="Proteomes" id="UP001142648">
    <property type="component" value="Unassembled WGS sequence"/>
</dbReference>
<dbReference type="GO" id="GO:0005886">
    <property type="term" value="C:plasma membrane"/>
    <property type="evidence" value="ECO:0007669"/>
    <property type="project" value="UniProtKB-SubCell"/>
</dbReference>
<dbReference type="RefSeq" id="WP_259962631.1">
    <property type="nucleotide sequence ID" value="NZ_JAOAMV010000006.1"/>
</dbReference>
<dbReference type="EMBL" id="JAOAMV010000006">
    <property type="protein sequence ID" value="MCT2559712.1"/>
    <property type="molecule type" value="Genomic_DNA"/>
</dbReference>
<evidence type="ECO:0000256" key="6">
    <source>
        <dbReference type="ARBA" id="ARBA00022842"/>
    </source>
</evidence>
<evidence type="ECO:0000256" key="5">
    <source>
        <dbReference type="ARBA" id="ARBA00022692"/>
    </source>
</evidence>
<evidence type="ECO:0000256" key="8">
    <source>
        <dbReference type="ARBA" id="ARBA00023065"/>
    </source>
</evidence>
<keyword evidence="7 12" id="KW-1133">Transmembrane helix</keyword>
<dbReference type="Gene3D" id="3.30.460.20">
    <property type="entry name" value="CorA soluble domain-like"/>
    <property type="match status" value="1"/>
</dbReference>
<dbReference type="CDD" id="cd12830">
    <property type="entry name" value="MtCorA-like"/>
    <property type="match status" value="1"/>
</dbReference>
<proteinExistence type="inferred from homology"/>
<evidence type="ECO:0000313" key="14">
    <source>
        <dbReference type="Proteomes" id="UP001142648"/>
    </source>
</evidence>
<evidence type="ECO:0000256" key="10">
    <source>
        <dbReference type="ARBA" id="ARBA00034269"/>
    </source>
</evidence>
<comment type="caution">
    <text evidence="13">The sequence shown here is derived from an EMBL/GenBank/DDBJ whole genome shotgun (WGS) entry which is preliminary data.</text>
</comment>
<keyword evidence="14" id="KW-1185">Reference proteome</keyword>
<evidence type="ECO:0000256" key="11">
    <source>
        <dbReference type="ARBA" id="ARBA00045497"/>
    </source>
</evidence>
<keyword evidence="8" id="KW-0406">Ion transport</keyword>
<dbReference type="FunFam" id="1.20.58.340:FF:000004">
    <property type="entry name" value="Magnesium transport protein CorA"/>
    <property type="match status" value="1"/>
</dbReference>
<dbReference type="GO" id="GO:0050897">
    <property type="term" value="F:cobalt ion binding"/>
    <property type="evidence" value="ECO:0007669"/>
    <property type="project" value="TreeGrafter"/>
</dbReference>
<dbReference type="InterPro" id="IPR002523">
    <property type="entry name" value="MgTranspt_CorA/ZnTranspt_ZntB"/>
</dbReference>
<keyword evidence="9 12" id="KW-0472">Membrane</keyword>
<dbReference type="Gene3D" id="1.20.58.340">
    <property type="entry name" value="Magnesium transport protein CorA, transmembrane region"/>
    <property type="match status" value="2"/>
</dbReference>
<evidence type="ECO:0000256" key="4">
    <source>
        <dbReference type="ARBA" id="ARBA00022475"/>
    </source>
</evidence>
<dbReference type="GO" id="GO:0015095">
    <property type="term" value="F:magnesium ion transmembrane transporter activity"/>
    <property type="evidence" value="ECO:0007669"/>
    <property type="project" value="TreeGrafter"/>
</dbReference>
<evidence type="ECO:0000313" key="13">
    <source>
        <dbReference type="EMBL" id="MCT2559712.1"/>
    </source>
</evidence>
<dbReference type="Pfam" id="PF01544">
    <property type="entry name" value="CorA"/>
    <property type="match status" value="1"/>
</dbReference>